<reference evidence="3" key="1">
    <citation type="submission" date="2022-06" db="EMBL/GenBank/DDBJ databases">
        <title>Gramella sediminis sp. nov., isolated from deep-sea sediment of the Indian Ocean.</title>
        <authorList>
            <person name="Yang L."/>
        </authorList>
    </citation>
    <scope>NUCLEOTIDE SEQUENCE</scope>
    <source>
        <strain evidence="3">HMD3159</strain>
    </source>
</reference>
<dbReference type="EMBL" id="JAMSCK010000006">
    <property type="protein sequence ID" value="MCM8570743.1"/>
    <property type="molecule type" value="Genomic_DNA"/>
</dbReference>
<dbReference type="PROSITE" id="PS51257">
    <property type="entry name" value="PROKAR_LIPOPROTEIN"/>
    <property type="match status" value="1"/>
</dbReference>
<evidence type="ECO:0000313" key="4">
    <source>
        <dbReference type="Proteomes" id="UP001155077"/>
    </source>
</evidence>
<dbReference type="RefSeq" id="WP_252115224.1">
    <property type="nucleotide sequence ID" value="NZ_JAMSCK010000006.1"/>
</dbReference>
<organism evidence="3 4">
    <name type="scientific">Gramella jeungdoensis</name>
    <dbReference type="NCBI Taxonomy" id="708091"/>
    <lineage>
        <taxon>Bacteria</taxon>
        <taxon>Pseudomonadati</taxon>
        <taxon>Bacteroidota</taxon>
        <taxon>Flavobacteriia</taxon>
        <taxon>Flavobacteriales</taxon>
        <taxon>Flavobacteriaceae</taxon>
        <taxon>Christiangramia</taxon>
    </lineage>
</organism>
<dbReference type="PANTHER" id="PTHR16026">
    <property type="entry name" value="CARTILAGE ACIDIC PROTEIN 1"/>
    <property type="match status" value="1"/>
</dbReference>
<protein>
    <submittedName>
        <fullName evidence="3">VCBS repeat-containing protein</fullName>
    </submittedName>
</protein>
<sequence length="1105" mass="123956">MMNRCPYLGVIVILSFLFLACENEESLFEKIDAGYSNIYFSNDFDPDSRLSILNYLYYYNGGGVAAGDYNSDGLIDLYFTSNEGADKLYINKGNFRFEDITSKAGINNSDGWTTGISNVDINGDGLLDLYISKVSQFQGLTGHNLLYVNRGNNDNNIPVFEEQSAKYGLNFSGFSTQSVFFDYDLDGDLDMFLLNHSVHPNTNYGKGQLRNSFDPKSGDRLFRNDDGHFNDVSKEAGIFQGKIGYGLGISVGDLNGDFYPDVYIGNDFFENDYLYINNGNGGFDEIISNEPEKLGHTTHFSMGNDISDMNNDGRPDILSLDMLPEDLETYKTSGLEYPFQTYSYYLKNGYSPQYMQNTLHLNTGDLNFSETAFISGVAASEWSWGAMFADFDNDTHKDLFISNGIKGATNDMDFIKYISNEKIQEKLSRGEYNDYENLIKDLPEKRLENYIYKNLGDNTFRNLKNEWLDSGKTFSHGFVYADLDNDGDLDLAINNTESTAGIYRNNAEKVKDPNSFLKIDFKGSQANQFGIGAKVKVYNDGKMQFQEQYLTRGYLSSIAPGLNFGMGKSKVTDSVVVIWPNGFKETKHDIKTNTTVLFNIKDAKTSIKNSSGRSEGLVRVDSLINYRHVEQSTLDFNKEPLIPFGYSNLSPAVTVSDFNNDGLDDIVIGGGKTQALGIWTQNDDGTFTSFEASVFDDNAISEDTFQLFVDIENDGDKDLIVVSGGNEFKGGKALQPRLYINQNGTFQLVSDEFKGLEMNASKISAVDFNNDGFTDLCFTANIEPSQYGKTPIQYLLLNNGKGHFTEVTTNISKSFQNAGMVQDIVWKDINGDNYPDAIMAGHWMPLKVFLNNNGESLKLVDAGLEDSNGWWNAVVAEDFDADGDIDIVAGNWGLNSRLSANKDQPIKLYLTDFDDNGSIDPVMTYFYNGTETPFSSKDELDKQMPFLKKKYPNYSDYAKASFSDIFPEEKLKKAQLNKVYELGSYYFENLGNNTFKKHLLPFEAQVSKIFDIEEFDFNNDGYPDLFIVGNDYEISTQLGRLDASHGAVLINDTKGNFKTSGEFRPNLSGPARDIEKFCINGRTHFIVTFNNAEPVILKYNNIQNP</sequence>
<keyword evidence="1" id="KW-0732">Signal</keyword>
<dbReference type="InterPro" id="IPR028994">
    <property type="entry name" value="Integrin_alpha_N"/>
</dbReference>
<evidence type="ECO:0000256" key="1">
    <source>
        <dbReference type="ARBA" id="ARBA00022729"/>
    </source>
</evidence>
<dbReference type="InterPro" id="IPR011519">
    <property type="entry name" value="UnbV_ASPIC"/>
</dbReference>
<feature type="domain" description="ASPIC/UnbV" evidence="2">
    <location>
        <begin position="530"/>
        <end position="596"/>
    </location>
</feature>
<dbReference type="Pfam" id="PF13517">
    <property type="entry name" value="FG-GAP_3"/>
    <property type="match status" value="5"/>
</dbReference>
<dbReference type="PANTHER" id="PTHR16026:SF0">
    <property type="entry name" value="CARTILAGE ACIDIC PROTEIN 1"/>
    <property type="match status" value="1"/>
</dbReference>
<name>A0ABT0Z4U9_9FLAO</name>
<dbReference type="InterPro" id="IPR013517">
    <property type="entry name" value="FG-GAP"/>
</dbReference>
<accession>A0ABT0Z4U9</accession>
<dbReference type="InterPro" id="IPR027039">
    <property type="entry name" value="Crtac1"/>
</dbReference>
<keyword evidence="4" id="KW-1185">Reference proteome</keyword>
<dbReference type="SUPFAM" id="SSF69318">
    <property type="entry name" value="Integrin alpha N-terminal domain"/>
    <property type="match status" value="3"/>
</dbReference>
<evidence type="ECO:0000259" key="2">
    <source>
        <dbReference type="Pfam" id="PF07593"/>
    </source>
</evidence>
<dbReference type="Proteomes" id="UP001155077">
    <property type="component" value="Unassembled WGS sequence"/>
</dbReference>
<gene>
    <name evidence="3" type="ORF">NE848_15210</name>
</gene>
<proteinExistence type="predicted"/>
<dbReference type="Pfam" id="PF07593">
    <property type="entry name" value="UnbV_ASPIC"/>
    <property type="match status" value="1"/>
</dbReference>
<comment type="caution">
    <text evidence="3">The sequence shown here is derived from an EMBL/GenBank/DDBJ whole genome shotgun (WGS) entry which is preliminary data.</text>
</comment>
<dbReference type="Gene3D" id="2.130.10.130">
    <property type="entry name" value="Integrin alpha, N-terminal"/>
    <property type="match status" value="4"/>
</dbReference>
<evidence type="ECO:0000313" key="3">
    <source>
        <dbReference type="EMBL" id="MCM8570743.1"/>
    </source>
</evidence>